<name>A0A0A9GAS0_ARUDO</name>
<feature type="compositionally biased region" description="Basic residues" evidence="1">
    <location>
        <begin position="29"/>
        <end position="38"/>
    </location>
</feature>
<sequence length="61" mass="6451">MMPPTSCPNLKPPSTATRLPPHPGGAGRGRTKSSRRTPMRTGTPGRRGDLTPIPMWNSTAG</sequence>
<proteinExistence type="predicted"/>
<reference evidence="2" key="2">
    <citation type="journal article" date="2015" name="Data Brief">
        <title>Shoot transcriptome of the giant reed, Arundo donax.</title>
        <authorList>
            <person name="Barrero R.A."/>
            <person name="Guerrero F.D."/>
            <person name="Moolhuijzen P."/>
            <person name="Goolsby J.A."/>
            <person name="Tidwell J."/>
            <person name="Bellgard S.E."/>
            <person name="Bellgard M.I."/>
        </authorList>
    </citation>
    <scope>NUCLEOTIDE SEQUENCE</scope>
    <source>
        <tissue evidence="2">Shoot tissue taken approximately 20 cm above the soil surface</tissue>
    </source>
</reference>
<dbReference type="AlphaFoldDB" id="A0A0A9GAS0"/>
<evidence type="ECO:0000256" key="1">
    <source>
        <dbReference type="SAM" id="MobiDB-lite"/>
    </source>
</evidence>
<evidence type="ECO:0000313" key="2">
    <source>
        <dbReference type="EMBL" id="JAE20554.1"/>
    </source>
</evidence>
<protein>
    <submittedName>
        <fullName evidence="2">Uncharacterized protein</fullName>
    </submittedName>
</protein>
<accession>A0A0A9GAS0</accession>
<organism evidence="2">
    <name type="scientific">Arundo donax</name>
    <name type="common">Giant reed</name>
    <name type="synonym">Donax arundinaceus</name>
    <dbReference type="NCBI Taxonomy" id="35708"/>
    <lineage>
        <taxon>Eukaryota</taxon>
        <taxon>Viridiplantae</taxon>
        <taxon>Streptophyta</taxon>
        <taxon>Embryophyta</taxon>
        <taxon>Tracheophyta</taxon>
        <taxon>Spermatophyta</taxon>
        <taxon>Magnoliopsida</taxon>
        <taxon>Liliopsida</taxon>
        <taxon>Poales</taxon>
        <taxon>Poaceae</taxon>
        <taxon>PACMAD clade</taxon>
        <taxon>Arundinoideae</taxon>
        <taxon>Arundineae</taxon>
        <taxon>Arundo</taxon>
    </lineage>
</organism>
<reference evidence="2" key="1">
    <citation type="submission" date="2014-09" db="EMBL/GenBank/DDBJ databases">
        <authorList>
            <person name="Magalhaes I.L.F."/>
            <person name="Oliveira U."/>
            <person name="Santos F.R."/>
            <person name="Vidigal T.H.D.A."/>
            <person name="Brescovit A.D."/>
            <person name="Santos A.J."/>
        </authorList>
    </citation>
    <scope>NUCLEOTIDE SEQUENCE</scope>
    <source>
        <tissue evidence="2">Shoot tissue taken approximately 20 cm above the soil surface</tissue>
    </source>
</reference>
<feature type="region of interest" description="Disordered" evidence="1">
    <location>
        <begin position="1"/>
        <end position="61"/>
    </location>
</feature>
<dbReference type="EMBL" id="GBRH01177342">
    <property type="protein sequence ID" value="JAE20554.1"/>
    <property type="molecule type" value="Transcribed_RNA"/>
</dbReference>